<name>A0A8X6UGH5_NEPPI</name>
<evidence type="ECO:0000259" key="3">
    <source>
        <dbReference type="PROSITE" id="PS50056"/>
    </source>
</evidence>
<dbReference type="Gene3D" id="3.90.190.10">
    <property type="entry name" value="Protein tyrosine phosphatase superfamily"/>
    <property type="match status" value="1"/>
</dbReference>
<dbReference type="PANTHER" id="PTHR46588:SF1">
    <property type="entry name" value="SERINE_THREONINE_TYROSINE-INTERACTING PROTEIN"/>
    <property type="match status" value="1"/>
</dbReference>
<dbReference type="PROSITE" id="PS50056">
    <property type="entry name" value="TYR_PHOSPHATASE_2"/>
    <property type="match status" value="1"/>
</dbReference>
<dbReference type="AlphaFoldDB" id="A0A8X6UGH5"/>
<dbReference type="InterPro" id="IPR029021">
    <property type="entry name" value="Prot-tyrosine_phosphatase-like"/>
</dbReference>
<comment type="similarity">
    <text evidence="1">Belongs to the protein-tyrosine phosphatase family. Non-receptor class subfamily.</text>
</comment>
<organism evidence="4 5">
    <name type="scientific">Nephila pilipes</name>
    <name type="common">Giant wood spider</name>
    <name type="synonym">Nephila maculata</name>
    <dbReference type="NCBI Taxonomy" id="299642"/>
    <lineage>
        <taxon>Eukaryota</taxon>
        <taxon>Metazoa</taxon>
        <taxon>Ecdysozoa</taxon>
        <taxon>Arthropoda</taxon>
        <taxon>Chelicerata</taxon>
        <taxon>Arachnida</taxon>
        <taxon>Araneae</taxon>
        <taxon>Araneomorphae</taxon>
        <taxon>Entelegynae</taxon>
        <taxon>Araneoidea</taxon>
        <taxon>Nephilidae</taxon>
        <taxon>Nephila</taxon>
    </lineage>
</organism>
<gene>
    <name evidence="4" type="primary">Styx</name>
    <name evidence="4" type="ORF">NPIL_361771</name>
</gene>
<dbReference type="GO" id="GO:0005737">
    <property type="term" value="C:cytoplasm"/>
    <property type="evidence" value="ECO:0007669"/>
    <property type="project" value="TreeGrafter"/>
</dbReference>
<dbReference type="InterPro" id="IPR000340">
    <property type="entry name" value="Dual-sp_phosphatase_cat-dom"/>
</dbReference>
<dbReference type="Pfam" id="PF00782">
    <property type="entry name" value="DSPc"/>
    <property type="match status" value="1"/>
</dbReference>
<protein>
    <submittedName>
        <fullName evidence="4">Uncharacterized protein</fullName>
    </submittedName>
</protein>
<feature type="domain" description="Tyrosine-protein phosphatase" evidence="2">
    <location>
        <begin position="15"/>
        <end position="162"/>
    </location>
</feature>
<evidence type="ECO:0000259" key="2">
    <source>
        <dbReference type="PROSITE" id="PS50054"/>
    </source>
</evidence>
<proteinExistence type="inferred from homology"/>
<accession>A0A8X6UGH5</accession>
<dbReference type="PROSITE" id="PS50054">
    <property type="entry name" value="TYR_PHOSPHATASE_DUAL"/>
    <property type="match status" value="1"/>
</dbReference>
<sequence length="198" mass="22687">MDRKYEEWNYNMRREMQEIIPGLFLGPLASASKSKLETLLNTGITHIVCVRHEKEVSIIQPNFPEKFKYIVINLKDYESSMIPLFSKVKTFVDNGLKNGGKVLVYGNTGTSVSATLVIAYVMETKHLSYVDAFQMVRKKRQCIGPSETCLQQLMEYEPIYKAVRAHLNGHTSEISGRPKRQFDEVEDNISLNTKMDIC</sequence>
<dbReference type="InterPro" id="IPR000387">
    <property type="entry name" value="Tyr_Pase_dom"/>
</dbReference>
<feature type="domain" description="Tyrosine specific protein phosphatases" evidence="3">
    <location>
        <begin position="82"/>
        <end position="140"/>
    </location>
</feature>
<dbReference type="InterPro" id="IPR020422">
    <property type="entry name" value="TYR_PHOSPHATASE_DUAL_dom"/>
</dbReference>
<dbReference type="GO" id="GO:0005654">
    <property type="term" value="C:nucleoplasm"/>
    <property type="evidence" value="ECO:0007669"/>
    <property type="project" value="TreeGrafter"/>
</dbReference>
<dbReference type="FunFam" id="3.90.190.10:FF:000036">
    <property type="entry name" value="Serine/threonine/tyrosine-interacting protein a"/>
    <property type="match status" value="1"/>
</dbReference>
<dbReference type="GO" id="GO:0062026">
    <property type="term" value="P:negative regulation of SCF-dependent proteasomal ubiquitin-dependent catabolic process"/>
    <property type="evidence" value="ECO:0007669"/>
    <property type="project" value="TreeGrafter"/>
</dbReference>
<evidence type="ECO:0000313" key="4">
    <source>
        <dbReference type="EMBL" id="GFU07760.1"/>
    </source>
</evidence>
<evidence type="ECO:0000256" key="1">
    <source>
        <dbReference type="ARBA" id="ARBA00009649"/>
    </source>
</evidence>
<evidence type="ECO:0000313" key="5">
    <source>
        <dbReference type="Proteomes" id="UP000887013"/>
    </source>
</evidence>
<dbReference type="InterPro" id="IPR052449">
    <property type="entry name" value="STYX-Interacting_Phosphatase"/>
</dbReference>
<dbReference type="Proteomes" id="UP000887013">
    <property type="component" value="Unassembled WGS sequence"/>
</dbReference>
<keyword evidence="5" id="KW-1185">Reference proteome</keyword>
<dbReference type="GO" id="GO:1990444">
    <property type="term" value="F:F-box domain binding"/>
    <property type="evidence" value="ECO:0007669"/>
    <property type="project" value="TreeGrafter"/>
</dbReference>
<reference evidence="4" key="1">
    <citation type="submission" date="2020-08" db="EMBL/GenBank/DDBJ databases">
        <title>Multicomponent nature underlies the extraordinary mechanical properties of spider dragline silk.</title>
        <authorList>
            <person name="Kono N."/>
            <person name="Nakamura H."/>
            <person name="Mori M."/>
            <person name="Yoshida Y."/>
            <person name="Ohtoshi R."/>
            <person name="Malay A.D."/>
            <person name="Moran D.A.P."/>
            <person name="Tomita M."/>
            <person name="Numata K."/>
            <person name="Arakawa K."/>
        </authorList>
    </citation>
    <scope>NUCLEOTIDE SEQUENCE</scope>
</reference>
<dbReference type="OrthoDB" id="426001at2759"/>
<dbReference type="SUPFAM" id="SSF52799">
    <property type="entry name" value="(Phosphotyrosine protein) phosphatases II"/>
    <property type="match status" value="1"/>
</dbReference>
<dbReference type="EMBL" id="BMAW01028519">
    <property type="protein sequence ID" value="GFU07760.1"/>
    <property type="molecule type" value="Genomic_DNA"/>
</dbReference>
<dbReference type="SMART" id="SM00195">
    <property type="entry name" value="DSPc"/>
    <property type="match status" value="1"/>
</dbReference>
<dbReference type="GO" id="GO:0070372">
    <property type="term" value="P:regulation of ERK1 and ERK2 cascade"/>
    <property type="evidence" value="ECO:0007669"/>
    <property type="project" value="TreeGrafter"/>
</dbReference>
<dbReference type="PANTHER" id="PTHR46588">
    <property type="entry name" value="SERINE/THREONINE/TYROSINE-INTERACTING PROTEIN"/>
    <property type="match status" value="1"/>
</dbReference>
<comment type="caution">
    <text evidence="4">The sequence shown here is derived from an EMBL/GenBank/DDBJ whole genome shotgun (WGS) entry which is preliminary data.</text>
</comment>